<dbReference type="CDD" id="cd00177">
    <property type="entry name" value="START"/>
    <property type="match status" value="1"/>
</dbReference>
<dbReference type="EMBL" id="HBGF01050217">
    <property type="protein sequence ID" value="CAD9152475.1"/>
    <property type="molecule type" value="Transcribed_RNA"/>
</dbReference>
<proteinExistence type="predicted"/>
<gene>
    <name evidence="1" type="ORF">NDES1114_LOCUS33616</name>
</gene>
<evidence type="ECO:0000313" key="1">
    <source>
        <dbReference type="EMBL" id="CAD9152475.1"/>
    </source>
</evidence>
<sequence length="267" mass="29287">MWSAIGKMTGWTSEQPPFDCAWPLQDVGDLSDAHNIADRHHKQINELHNDAQWSMIESYQDPDGGDMKLFTRPQIGTYHCLKATFSLQGVKADQFINLVGSSKLEVRQKFSADCVGLKKLDEPTPVTELVHAQYWAPPPVAGRDFVFLVGRRDNGDGSSDLWGCSVASNQCEDASGMTSVRGASLWGWKLIEAGDNLLVSYANIFDPRGWTPGFLLAWMKTTAAKEFCAIRAVLSGKEVKVEKVDLAEAGVSADDVAAEVKEHDAAK</sequence>
<dbReference type="AlphaFoldDB" id="A0A7S1QZW0"/>
<accession>A0A7S1QZW0</accession>
<protein>
    <recommendedName>
        <fullName evidence="2">START domain-containing protein</fullName>
    </recommendedName>
</protein>
<name>A0A7S1QZW0_NEODS</name>
<dbReference type="InterPro" id="IPR023393">
    <property type="entry name" value="START-like_dom_sf"/>
</dbReference>
<dbReference type="SUPFAM" id="SSF55961">
    <property type="entry name" value="Bet v1-like"/>
    <property type="match status" value="1"/>
</dbReference>
<organism evidence="1">
    <name type="scientific">Neobodo designis</name>
    <name type="common">Flagellated protozoan</name>
    <name type="synonym">Bodo designis</name>
    <dbReference type="NCBI Taxonomy" id="312471"/>
    <lineage>
        <taxon>Eukaryota</taxon>
        <taxon>Discoba</taxon>
        <taxon>Euglenozoa</taxon>
        <taxon>Kinetoplastea</taxon>
        <taxon>Metakinetoplastina</taxon>
        <taxon>Neobodonida</taxon>
        <taxon>Neobodo</taxon>
    </lineage>
</organism>
<reference evidence="1" key="1">
    <citation type="submission" date="2021-01" db="EMBL/GenBank/DDBJ databases">
        <authorList>
            <person name="Corre E."/>
            <person name="Pelletier E."/>
            <person name="Niang G."/>
            <person name="Scheremetjew M."/>
            <person name="Finn R."/>
            <person name="Kale V."/>
            <person name="Holt S."/>
            <person name="Cochrane G."/>
            <person name="Meng A."/>
            <person name="Brown T."/>
            <person name="Cohen L."/>
        </authorList>
    </citation>
    <scope>NUCLEOTIDE SEQUENCE</scope>
    <source>
        <strain evidence="1">CCAP 1951/1</strain>
    </source>
</reference>
<dbReference type="Gene3D" id="3.30.530.20">
    <property type="match status" value="1"/>
</dbReference>
<evidence type="ECO:0008006" key="2">
    <source>
        <dbReference type="Google" id="ProtNLM"/>
    </source>
</evidence>